<feature type="region of interest" description="Disordered" evidence="1">
    <location>
        <begin position="342"/>
        <end position="366"/>
    </location>
</feature>
<dbReference type="InterPro" id="IPR018299">
    <property type="entry name" value="Alkaline_phosphatase_AS"/>
</dbReference>
<proteinExistence type="predicted"/>
<evidence type="ECO:0000313" key="2">
    <source>
        <dbReference type="EMBL" id="KAG5177921.1"/>
    </source>
</evidence>
<dbReference type="InterPro" id="IPR046341">
    <property type="entry name" value="SET_dom_sf"/>
</dbReference>
<accession>A0A835YN68</accession>
<dbReference type="Gene3D" id="2.170.270.10">
    <property type="entry name" value="SET domain"/>
    <property type="match status" value="2"/>
</dbReference>
<keyword evidence="3" id="KW-1185">Reference proteome</keyword>
<feature type="compositionally biased region" description="Low complexity" evidence="1">
    <location>
        <begin position="548"/>
        <end position="562"/>
    </location>
</feature>
<dbReference type="Proteomes" id="UP000664859">
    <property type="component" value="Unassembled WGS sequence"/>
</dbReference>
<comment type="caution">
    <text evidence="2">The sequence shown here is derived from an EMBL/GenBank/DDBJ whole genome shotgun (WGS) entry which is preliminary data.</text>
</comment>
<dbReference type="SUPFAM" id="SSF82199">
    <property type="entry name" value="SET domain"/>
    <property type="match status" value="1"/>
</dbReference>
<dbReference type="InterPro" id="IPR050869">
    <property type="entry name" value="H3K4_H4K5_MeTrfase"/>
</dbReference>
<feature type="region of interest" description="Disordered" evidence="1">
    <location>
        <begin position="506"/>
        <end position="572"/>
    </location>
</feature>
<dbReference type="PROSITE" id="PS00123">
    <property type="entry name" value="ALKALINE_PHOSPHATASE"/>
    <property type="match status" value="1"/>
</dbReference>
<dbReference type="PANTHER" id="PTHR12197:SF251">
    <property type="entry name" value="EG:BACR7C10.4 PROTEIN"/>
    <property type="match status" value="1"/>
</dbReference>
<organism evidence="2 3">
    <name type="scientific">Tribonema minus</name>
    <dbReference type="NCBI Taxonomy" id="303371"/>
    <lineage>
        <taxon>Eukaryota</taxon>
        <taxon>Sar</taxon>
        <taxon>Stramenopiles</taxon>
        <taxon>Ochrophyta</taxon>
        <taxon>PX clade</taxon>
        <taxon>Xanthophyceae</taxon>
        <taxon>Tribonematales</taxon>
        <taxon>Tribonemataceae</taxon>
        <taxon>Tribonema</taxon>
    </lineage>
</organism>
<reference evidence="2" key="1">
    <citation type="submission" date="2021-02" db="EMBL/GenBank/DDBJ databases">
        <title>First Annotated Genome of the Yellow-green Alga Tribonema minus.</title>
        <authorList>
            <person name="Mahan K.M."/>
        </authorList>
    </citation>
    <scope>NUCLEOTIDE SEQUENCE</scope>
    <source>
        <strain evidence="2">UTEX B ZZ1240</strain>
    </source>
</reference>
<dbReference type="EMBL" id="JAFCMP010000520">
    <property type="protein sequence ID" value="KAG5177921.1"/>
    <property type="molecule type" value="Genomic_DNA"/>
</dbReference>
<dbReference type="PANTHER" id="PTHR12197">
    <property type="entry name" value="HISTONE-LYSINE N-METHYLTRANSFERASE SMYD"/>
    <property type="match status" value="1"/>
</dbReference>
<sequence length="596" mass="57063">MASGAAAVYQLNALLSECPGLERSLLGGDTKYLRLAVRLVLVTDSAATATATDALQSHLDAIFDDNDDGDGALAARLGNTAAALRRILPAAARLGNTAAALLLARLHANAMTVTSVGAAARRTRALRGYWSALRGGLATDLGVALFPRAAMLNHACAPNCHWRAAAAAPARGAAAAAADGGSGDAAAAAAAATAAAAAATAAAAASADAACGAADAGSGTANIAVATAAAAGADSGRTSAVSATVGAGDVAADTTPRESTAPCVEVRVTAAGGARAGDPLRISYIDTHAPRAERRAALAAHYHFACACARCAADPAAAAAEDAALRAWRCPASRRCAADGGLAEVRDDGGDDDADGSSDGGESDAAAGDARGIFSGGAAGGVAVGPCARCGQRAPAARVRLTLERLARAAAAADALALTGDLAGAARALSGAISVATVRLGPAHPFLTALHTRAARAAAARGAAAAAARHGTAAAAAMAAAGEAAAAPLRLWRALALSAGACGSSGGSSSSGNGGSGSAHHVAASDDGGGGGGGASKRRRIVRDNRSGDGSAAGSSSGTVNGAGSGSEHSAGVGGLEAEAQQVLRIFGIDVVDAAQ</sequence>
<evidence type="ECO:0000256" key="1">
    <source>
        <dbReference type="SAM" id="MobiDB-lite"/>
    </source>
</evidence>
<dbReference type="AlphaFoldDB" id="A0A835YN68"/>
<dbReference type="GO" id="GO:0005634">
    <property type="term" value="C:nucleus"/>
    <property type="evidence" value="ECO:0007669"/>
    <property type="project" value="TreeGrafter"/>
</dbReference>
<dbReference type="GO" id="GO:0016791">
    <property type="term" value="F:phosphatase activity"/>
    <property type="evidence" value="ECO:0007669"/>
    <property type="project" value="InterPro"/>
</dbReference>
<protein>
    <recommendedName>
        <fullName evidence="4">SET domain-containing protein</fullName>
    </recommendedName>
</protein>
<evidence type="ECO:0000313" key="3">
    <source>
        <dbReference type="Proteomes" id="UP000664859"/>
    </source>
</evidence>
<gene>
    <name evidence="2" type="ORF">JKP88DRAFT_281575</name>
</gene>
<evidence type="ECO:0008006" key="4">
    <source>
        <dbReference type="Google" id="ProtNLM"/>
    </source>
</evidence>
<name>A0A835YN68_9STRA</name>